<proteinExistence type="predicted"/>
<dbReference type="InterPro" id="IPR007443">
    <property type="entry name" value="LpoA"/>
</dbReference>
<reference evidence="4 5" key="1">
    <citation type="submission" date="2023-06" db="EMBL/GenBank/DDBJ databases">
        <title>Alteromonas sp. ASW11-36 isolated from intertidal sand.</title>
        <authorList>
            <person name="Li Y."/>
        </authorList>
    </citation>
    <scope>NUCLEOTIDE SEQUENCE [LARGE SCALE GENOMIC DNA]</scope>
    <source>
        <strain evidence="4 5">ASW11-36</strain>
    </source>
</reference>
<dbReference type="RefSeq" id="WP_289363487.1">
    <property type="nucleotide sequence ID" value="NZ_JAUCBP010000002.1"/>
</dbReference>
<dbReference type="PANTHER" id="PTHR38038:SF1">
    <property type="entry name" value="PENICILLIN-BINDING PROTEIN ACTIVATOR LPOA"/>
    <property type="match status" value="1"/>
</dbReference>
<dbReference type="PROSITE" id="PS51257">
    <property type="entry name" value="PROKAR_LIPOPROTEIN"/>
    <property type="match status" value="1"/>
</dbReference>
<feature type="signal peptide" evidence="3">
    <location>
        <begin position="1"/>
        <end position="15"/>
    </location>
</feature>
<evidence type="ECO:0000313" key="5">
    <source>
        <dbReference type="Proteomes" id="UP001234343"/>
    </source>
</evidence>
<evidence type="ECO:0000256" key="2">
    <source>
        <dbReference type="SAM" id="MobiDB-lite"/>
    </source>
</evidence>
<dbReference type="SUPFAM" id="SSF53822">
    <property type="entry name" value="Periplasmic binding protein-like I"/>
    <property type="match status" value="1"/>
</dbReference>
<dbReference type="Pfam" id="PF04348">
    <property type="entry name" value="LppC"/>
    <property type="match status" value="2"/>
</dbReference>
<evidence type="ECO:0000256" key="1">
    <source>
        <dbReference type="ARBA" id="ARBA00023136"/>
    </source>
</evidence>
<accession>A0ABT7STG4</accession>
<name>A0ABT7STG4_9ALTE</name>
<comment type="caution">
    <text evidence="4">The sequence shown here is derived from an EMBL/GenBank/DDBJ whole genome shotgun (WGS) entry which is preliminary data.</text>
</comment>
<keyword evidence="1" id="KW-0472">Membrane</keyword>
<sequence length="654" mass="72736">MVGFARNLSPRRTLAATVLLGTAVLSGCGSTPQPVVQSSPTDRIPSEQVEQVTTVKTAEEWLSDAQSLGAEEQNLALRNRYLLEAANTYRQEQQCYQALVVLNAVKDTLANRQNQQLSDLLLAECAPAHAISPEHRIELLAQSFADAELEERRINLQTQLFVDKRQWLEAAKSVTRLPELNESQVSDVWQWLNQLDQNTLRQAARTSAQLRPWTAVIAMLNQYGASPAALQQAYRNFVTQYPAHPLAVTPPAELLAGLEVRVAPPQKVAVLLPLSGRLAAQGNAIKQGILTAYFDQSSLISTEPIELAFYDTETLTDEVIQADLQTVDLVVGPLLKENIERVSAMVNPSTVMLALNRIDQPIAARDSQNVAVIPALDTEQVETTSTTEYVATIGPRLYFALAPEDEAKQLARHVYNSGYRAPIMVHGNDAINQRLAAAFLAQWRALNGQTDNQGITVVSFDSTDSMREGVGEALDVAQSRDRIRQLERMLVPELYNVPRNRRDIDAIVAFASPEQTELLNPVIEASLSPFNNKDVPVYVTSRSIRFDVSKNQLRDLQNVHFIDLPWMMPEHQWQNLALELKTLYPNQRDSLLRLFALGYDAFSQFEQFPHMAAIPQLSVSAMSGQLSINSNNEVERQLPLAVIDAEQVRVIAQP</sequence>
<dbReference type="InterPro" id="IPR028082">
    <property type="entry name" value="Peripla_BP_I"/>
</dbReference>
<feature type="compositionally biased region" description="Polar residues" evidence="2">
    <location>
        <begin position="31"/>
        <end position="41"/>
    </location>
</feature>
<dbReference type="PANTHER" id="PTHR38038">
    <property type="entry name" value="PENICILLIN-BINDING PROTEIN ACTIVATOR LPOA"/>
    <property type="match status" value="1"/>
</dbReference>
<evidence type="ECO:0000313" key="4">
    <source>
        <dbReference type="EMBL" id="MDM7859471.1"/>
    </source>
</evidence>
<dbReference type="Proteomes" id="UP001234343">
    <property type="component" value="Unassembled WGS sequence"/>
</dbReference>
<feature type="region of interest" description="Disordered" evidence="2">
    <location>
        <begin position="31"/>
        <end position="50"/>
    </location>
</feature>
<keyword evidence="3" id="KW-0732">Signal</keyword>
<gene>
    <name evidence="4" type="ORF">QTP81_02485</name>
</gene>
<organism evidence="4 5">
    <name type="scientific">Alteromonas arenosi</name>
    <dbReference type="NCBI Taxonomy" id="3055817"/>
    <lineage>
        <taxon>Bacteria</taxon>
        <taxon>Pseudomonadati</taxon>
        <taxon>Pseudomonadota</taxon>
        <taxon>Gammaproteobacteria</taxon>
        <taxon>Alteromonadales</taxon>
        <taxon>Alteromonadaceae</taxon>
        <taxon>Alteromonas/Salinimonas group</taxon>
        <taxon>Alteromonas</taxon>
    </lineage>
</organism>
<dbReference type="EMBL" id="JAUCBP010000002">
    <property type="protein sequence ID" value="MDM7859471.1"/>
    <property type="molecule type" value="Genomic_DNA"/>
</dbReference>
<evidence type="ECO:0000256" key="3">
    <source>
        <dbReference type="SAM" id="SignalP"/>
    </source>
</evidence>
<protein>
    <submittedName>
        <fullName evidence="4">Penicillin-binding protein activator</fullName>
    </submittedName>
</protein>
<feature type="chain" id="PRO_5046548723" evidence="3">
    <location>
        <begin position="16"/>
        <end position="654"/>
    </location>
</feature>
<dbReference type="CDD" id="cd06339">
    <property type="entry name" value="PBP1_YraM_LppC_lipoprotein-like"/>
    <property type="match status" value="1"/>
</dbReference>
<dbReference type="Gene3D" id="1.25.40.650">
    <property type="match status" value="1"/>
</dbReference>
<dbReference type="Gene3D" id="3.40.50.2300">
    <property type="match status" value="2"/>
</dbReference>
<keyword evidence="5" id="KW-1185">Reference proteome</keyword>